<accession>A0AAD2EC96</accession>
<evidence type="ECO:0000313" key="3">
    <source>
        <dbReference type="Proteomes" id="UP000834106"/>
    </source>
</evidence>
<keyword evidence="3" id="KW-1185">Reference proteome</keyword>
<dbReference type="GO" id="GO:0003677">
    <property type="term" value="F:DNA binding"/>
    <property type="evidence" value="ECO:0007669"/>
    <property type="project" value="InterPro"/>
</dbReference>
<evidence type="ECO:0000313" key="2">
    <source>
        <dbReference type="EMBL" id="CAI9786672.1"/>
    </source>
</evidence>
<name>A0AAD2EC96_9LAMI</name>
<reference evidence="2" key="1">
    <citation type="submission" date="2023-05" db="EMBL/GenBank/DDBJ databases">
        <authorList>
            <person name="Huff M."/>
        </authorList>
    </citation>
    <scope>NUCLEOTIDE SEQUENCE</scope>
</reference>
<dbReference type="Proteomes" id="UP000834106">
    <property type="component" value="Chromosome 22"/>
</dbReference>
<sequence>MIKKESRRTSSPSPSSESVANESLATTTSRRSPSFISYSATASVADASKVCSLCLKSHTSVRDGDIVLSHGMKLSSAGLSQQSPEGDKNFLNSELWHICAAPLVSLPADGSHVVYFSQGHSKQIAISTNKEVDAHIPNYPSLPPQLICQLHNVTMHAGIETDDVYAQMTLQPLSPQEQKDVNFLPADLGAPSKQPMNYFCKTLTASITSTYGGFSQFLECCILGDKNFLNSELWHICAAPLVSLPADGSHVVYFSQGHSKQAGIETDDVYAQMTLQPLSPQEQKDVNFLPADLGAPSKQPMNYFCKTLTASITSTYGGFSQFLECCISGMPSAT</sequence>
<dbReference type="PANTHER" id="PTHR31384:SF115">
    <property type="entry name" value="AUXIN RESPONSE FACTOR 6"/>
    <property type="match status" value="1"/>
</dbReference>
<dbReference type="PANTHER" id="PTHR31384">
    <property type="entry name" value="AUXIN RESPONSE FACTOR 4-RELATED"/>
    <property type="match status" value="1"/>
</dbReference>
<proteinExistence type="predicted"/>
<dbReference type="GO" id="GO:0006355">
    <property type="term" value="P:regulation of DNA-templated transcription"/>
    <property type="evidence" value="ECO:0007669"/>
    <property type="project" value="InterPro"/>
</dbReference>
<dbReference type="GO" id="GO:0009725">
    <property type="term" value="P:response to hormone"/>
    <property type="evidence" value="ECO:0007669"/>
    <property type="project" value="InterPro"/>
</dbReference>
<evidence type="ECO:0000256" key="1">
    <source>
        <dbReference type="SAM" id="MobiDB-lite"/>
    </source>
</evidence>
<dbReference type="AlphaFoldDB" id="A0AAD2EC96"/>
<gene>
    <name evidence="2" type="ORF">FPE_LOCUS34102</name>
</gene>
<dbReference type="InterPro" id="IPR044835">
    <property type="entry name" value="ARF_plant"/>
</dbReference>
<feature type="compositionally biased region" description="Low complexity" evidence="1">
    <location>
        <begin position="9"/>
        <end position="18"/>
    </location>
</feature>
<protein>
    <submittedName>
        <fullName evidence="2">Uncharacterized protein</fullName>
    </submittedName>
</protein>
<feature type="region of interest" description="Disordered" evidence="1">
    <location>
        <begin position="1"/>
        <end position="26"/>
    </location>
</feature>
<organism evidence="2 3">
    <name type="scientific">Fraxinus pennsylvanica</name>
    <dbReference type="NCBI Taxonomy" id="56036"/>
    <lineage>
        <taxon>Eukaryota</taxon>
        <taxon>Viridiplantae</taxon>
        <taxon>Streptophyta</taxon>
        <taxon>Embryophyta</taxon>
        <taxon>Tracheophyta</taxon>
        <taxon>Spermatophyta</taxon>
        <taxon>Magnoliopsida</taxon>
        <taxon>eudicotyledons</taxon>
        <taxon>Gunneridae</taxon>
        <taxon>Pentapetalae</taxon>
        <taxon>asterids</taxon>
        <taxon>lamiids</taxon>
        <taxon>Lamiales</taxon>
        <taxon>Oleaceae</taxon>
        <taxon>Oleeae</taxon>
        <taxon>Fraxinus</taxon>
    </lineage>
</organism>
<dbReference type="EMBL" id="OU503057">
    <property type="protein sequence ID" value="CAI9786672.1"/>
    <property type="molecule type" value="Genomic_DNA"/>
</dbReference>